<dbReference type="PANTHER" id="PTHR43778:SF2">
    <property type="entry name" value="PYRUVATE CARBOXYLASE, MITOCHONDRIAL"/>
    <property type="match status" value="1"/>
</dbReference>
<dbReference type="PROSITE" id="PS50991">
    <property type="entry name" value="PYR_CT"/>
    <property type="match status" value="1"/>
</dbReference>
<accession>A0AA86NGU1</accession>
<evidence type="ECO:0000256" key="12">
    <source>
        <dbReference type="ARBA" id="ARBA00022840"/>
    </source>
</evidence>
<dbReference type="InterPro" id="IPR013785">
    <property type="entry name" value="Aldolase_TIM"/>
</dbReference>
<dbReference type="InterPro" id="IPR011763">
    <property type="entry name" value="COA_CT_C"/>
</dbReference>
<reference evidence="21 22" key="2">
    <citation type="submission" date="2024-07" db="EMBL/GenBank/DDBJ databases">
        <authorList>
            <person name="Akdeniz Z."/>
        </authorList>
    </citation>
    <scope>NUCLEOTIDE SEQUENCE [LARGE SCALE GENOMIC DNA]</scope>
</reference>
<keyword evidence="11" id="KW-0276">Fatty acid metabolism</keyword>
<comment type="similarity">
    <text evidence="4">In the N-terminal section; belongs to the AccD/PCCB family.</text>
</comment>
<feature type="domain" description="CoA carboxyltransferase C-terminal" evidence="18">
    <location>
        <begin position="635"/>
        <end position="897"/>
    </location>
</feature>
<protein>
    <recommendedName>
        <fullName evidence="8">Acetyl-coenzyme A carboxylase carboxyl transferase subunits beta/alpha</fullName>
        <ecNumber evidence="7">2.1.3.15</ecNumber>
    </recommendedName>
</protein>
<dbReference type="InterPro" id="IPR000891">
    <property type="entry name" value="PYR_CT"/>
</dbReference>
<dbReference type="PROSITE" id="PS50989">
    <property type="entry name" value="COA_CT_CTER"/>
    <property type="match status" value="1"/>
</dbReference>
<evidence type="ECO:0000259" key="18">
    <source>
        <dbReference type="PROSITE" id="PS50989"/>
    </source>
</evidence>
<proteinExistence type="inferred from homology"/>
<dbReference type="SUPFAM" id="SSF51569">
    <property type="entry name" value="Aldolase"/>
    <property type="match status" value="1"/>
</dbReference>
<dbReference type="InterPro" id="IPR003379">
    <property type="entry name" value="Carboxylase_cons_dom"/>
</dbReference>
<comment type="subunit">
    <text evidence="6">Acetyl-CoA carboxylase is a heterohexamer composed of biotin carboxyl carrier protein, biotin carboxylase and 2 subunits each of ACCase subunit alpha and ACCase plastid-coded subunit beta (accD).</text>
</comment>
<comment type="cofactor">
    <cofactor evidence="1">
        <name>Zn(2+)</name>
        <dbReference type="ChEBI" id="CHEBI:29105"/>
    </cofactor>
</comment>
<dbReference type="EMBL" id="CATOUU010000171">
    <property type="protein sequence ID" value="CAI9919430.1"/>
    <property type="molecule type" value="Genomic_DNA"/>
</dbReference>
<comment type="catalytic activity">
    <reaction evidence="16">
        <text>N(6)-carboxybiotinyl-L-lysyl-[protein] + acetyl-CoA = N(6)-biotinyl-L-lysyl-[protein] + malonyl-CoA</text>
        <dbReference type="Rhea" id="RHEA:54728"/>
        <dbReference type="Rhea" id="RHEA-COMP:10505"/>
        <dbReference type="Rhea" id="RHEA-COMP:10506"/>
        <dbReference type="ChEBI" id="CHEBI:57288"/>
        <dbReference type="ChEBI" id="CHEBI:57384"/>
        <dbReference type="ChEBI" id="CHEBI:83144"/>
        <dbReference type="ChEBI" id="CHEBI:83145"/>
        <dbReference type="EC" id="2.1.3.15"/>
    </reaction>
</comment>
<dbReference type="Proteomes" id="UP001642409">
    <property type="component" value="Unassembled WGS sequence"/>
</dbReference>
<dbReference type="SUPFAM" id="SSF89000">
    <property type="entry name" value="post-HMGL domain-like"/>
    <property type="match status" value="1"/>
</dbReference>
<dbReference type="Pfam" id="PF01039">
    <property type="entry name" value="Carboxyl_trans"/>
    <property type="match status" value="1"/>
</dbReference>
<evidence type="ECO:0000256" key="1">
    <source>
        <dbReference type="ARBA" id="ARBA00001947"/>
    </source>
</evidence>
<evidence type="ECO:0000313" key="20">
    <source>
        <dbReference type="EMBL" id="CAI9919430.1"/>
    </source>
</evidence>
<evidence type="ECO:0000256" key="10">
    <source>
        <dbReference type="ARBA" id="ARBA00022741"/>
    </source>
</evidence>
<dbReference type="PANTHER" id="PTHR43778">
    <property type="entry name" value="PYRUVATE CARBOXYLASE"/>
    <property type="match status" value="1"/>
</dbReference>
<comment type="caution">
    <text evidence="20">The sequence shown here is derived from an EMBL/GenBank/DDBJ whole genome shotgun (WGS) entry which is preliminary data.</text>
</comment>
<comment type="subcellular location">
    <subcellularLocation>
        <location evidence="2">Cytoplasm</location>
    </subcellularLocation>
</comment>
<dbReference type="Pfam" id="PF00364">
    <property type="entry name" value="Biotin_lipoyl"/>
    <property type="match status" value="1"/>
</dbReference>
<dbReference type="Pfam" id="PF03133">
    <property type="entry name" value="TTL"/>
    <property type="match status" value="1"/>
</dbReference>
<dbReference type="Gene3D" id="3.90.226.10">
    <property type="entry name" value="2-enoyl-CoA Hydratase, Chain A, domain 1"/>
    <property type="match status" value="2"/>
</dbReference>
<evidence type="ECO:0000256" key="6">
    <source>
        <dbReference type="ARBA" id="ARBA00011842"/>
    </source>
</evidence>
<sequence length="1635" mass="183215">METAEPKTFFTDMNDSASRAIQEQGYTQATVEKAGLVWLSTEAFPKYLIDNFNRFAVDKSFRVNHVGNSYELTRKDLLARNIQKAQRYLQKSKSALNFDFIPKTFVLPQGQSLVLSHFGESDQLIVKPCGYAQGRGIFVCSVQQLKAWLQADYKQIQAENEPGSYHAIYLVQQYVVNPLLLYNRKFDLRIYVLLTPSALFVSHFSFGRFCRLDFDLSNEDEQAHLTNACINHLKLNTVNIKSALTLMYSKTQLYILSHDIIEPIVQYPFHLHSFMFTFEDKITRYFVMNLKQEKSEVKVFFNIKVLVLKISQSNNKHLTNFSVIYYYLILLFRQIELQILAQKPSTIIIQNLIQQYTIKTCMVVKYEVNMLQFPLYYHRKIDILYNHSVQFQFSCNVLFSVNLSVISDKRVLYFKYILIRILENSSTSSTMKELFENISSLDFLHFSFKSINYQTQLAEAQVKTKQLCGCTAHLKQFGAHQVVYVKFNFQFMGGSLGCAEGEKIHRCVEYCIANKLPLIIDAASGGVRMQEGVLALMQMSSTVTSLNQFKKHQMPSVSIFRDPCFGGTSASFMYQTDIQIGIKGARMGFAGPQVIQNTIFDGDQNKFDSSVPAGFQTIDRQAEQGFCDLVVKEDELDAKIELLLSILANKFVPSSQEQDSGKVLDREEFSYKECRGPLHTAPKVYADKLVLQRLDFQTDGAIQVSLANIESGNALLIHNLHDSASVLSGLGTPMGYRQVAKFVRLASRLNITTISIVDTAGALPSPEAEDKSQAQAISDCLAAFSQSKALIISIITGEGGSGGALALSGGNVVACLQKSFYNVISPEGGVSILQHSAYSSSEKDKMKADFSANCEILAQAQKCYSYDIHQLGIVDALIPTQNVDVELKKFVIQQQNLFHGQSGEELVSQRQNRFRNLTKFAEIANPEAEFANAMNLITTPVQKAKKVQPAIDSETMKLVQFIAEKTQNNTKKLPTKEIIIPHVTKELTPIYPTPKQVLLSQGPKAVQEFIKNADHVYVTDTSFRDAHQSLAATRHRKLELVTAAHLLEKSGMPYQNLFSAECWGGATFDTALRFLSEDPWTRLQKMSKAIPNTLTHMLLRGANAVGYTRYPDNVIKNFIIEAAKNGMDVFRVFDAFNDLDQMALCVDTVLNETQKLVEVCMCFTGQFLSESETVYTLNYYKTLAQNIYKRWPNAHFICIKDMAGLVTPQMAEPLISTIMEATEHKIPIHFHTHDTSGGQIATCMAMARAGVKIIDCASAAMSGLTSQPCMQTFLKFMSQLPADLESNLQVYDSYWLQVRQLYAQSFETDISTVRAPCADIYTSQIPGGQISNLHQQCIQMGLGDRFDELKQMYATVNELFGNVIKVTPSSKVVGDLALFMLQNNYTKESVTDQVAMRGVNFPESTRDFLQGGIGVPHVGFNQDLVHAVFQLTDQELQNRKLSQAVAQPVDLQQLQMQVQKMRPYGNSVLDSLSLALYPKVFADFVALEAKNSRLVPQLPAAVFMNGMTIGQSIIINTNQTLKLARIRNPEVTGDRTFVFELNGQTLNVVVKRKIEVKKEIKMATSTLGDHASLVLGMIEPTAAQKNEIVKKGQLLLKISSAKLEVKVTAKRDGTVKEILKEGDKVVPGALVALIE</sequence>
<dbReference type="EC" id="2.1.3.15" evidence="7"/>
<evidence type="ECO:0000313" key="21">
    <source>
        <dbReference type="EMBL" id="CAL5978130.1"/>
    </source>
</evidence>
<dbReference type="InterPro" id="IPR000089">
    <property type="entry name" value="Biotin_lipoyl"/>
</dbReference>
<dbReference type="GO" id="GO:0006633">
    <property type="term" value="P:fatty acid biosynthetic process"/>
    <property type="evidence" value="ECO:0007669"/>
    <property type="project" value="UniProtKB-KW"/>
</dbReference>
<dbReference type="InterPro" id="IPR029045">
    <property type="entry name" value="ClpP/crotonase-like_dom_sf"/>
</dbReference>
<dbReference type="GO" id="GO:0016743">
    <property type="term" value="F:carboxyl- or carbamoyltransferase activity"/>
    <property type="evidence" value="ECO:0007669"/>
    <property type="project" value="InterPro"/>
</dbReference>
<evidence type="ECO:0000256" key="3">
    <source>
        <dbReference type="ARBA" id="ARBA00006276"/>
    </source>
</evidence>
<dbReference type="PROSITE" id="PS51221">
    <property type="entry name" value="TTL"/>
    <property type="match status" value="1"/>
</dbReference>
<evidence type="ECO:0000259" key="19">
    <source>
        <dbReference type="PROSITE" id="PS50991"/>
    </source>
</evidence>
<comment type="similarity">
    <text evidence="3">In the C-terminal section; belongs to the AccA family.</text>
</comment>
<keyword evidence="9" id="KW-0444">Lipid biosynthesis</keyword>
<gene>
    <name evidence="21" type="ORF">HINF_LOCUS4645</name>
    <name evidence="20" type="ORF">HINF_LOCUS7075</name>
</gene>
<feature type="domain" description="CoA carboxyltransferase N-terminal" evidence="17">
    <location>
        <begin position="402"/>
        <end position="662"/>
    </location>
</feature>
<dbReference type="InterPro" id="IPR055268">
    <property type="entry name" value="PCB-like"/>
</dbReference>
<dbReference type="GO" id="GO:0004736">
    <property type="term" value="F:pyruvate carboxylase activity"/>
    <property type="evidence" value="ECO:0007669"/>
    <property type="project" value="TreeGrafter"/>
</dbReference>
<evidence type="ECO:0000256" key="15">
    <source>
        <dbReference type="ARBA" id="ARBA00025280"/>
    </source>
</evidence>
<name>A0AA86NGU1_9EUKA</name>
<dbReference type="PRINTS" id="PR01070">
    <property type="entry name" value="ACCCTRFRASEB"/>
</dbReference>
<evidence type="ECO:0000256" key="2">
    <source>
        <dbReference type="ARBA" id="ARBA00004496"/>
    </source>
</evidence>
<evidence type="ECO:0000256" key="16">
    <source>
        <dbReference type="ARBA" id="ARBA00049152"/>
    </source>
</evidence>
<evidence type="ECO:0000256" key="7">
    <source>
        <dbReference type="ARBA" id="ARBA00011883"/>
    </source>
</evidence>
<dbReference type="GO" id="GO:0009317">
    <property type="term" value="C:acetyl-CoA carboxylase complex"/>
    <property type="evidence" value="ECO:0007669"/>
    <property type="project" value="InterPro"/>
</dbReference>
<dbReference type="InterPro" id="IPR000438">
    <property type="entry name" value="Acetyl_CoA_COase_Trfase_b_su"/>
</dbReference>
<dbReference type="InterPro" id="IPR001095">
    <property type="entry name" value="Acetyl_CoA_COase_a_su"/>
</dbReference>
<evidence type="ECO:0000256" key="5">
    <source>
        <dbReference type="ARBA" id="ARBA00011664"/>
    </source>
</evidence>
<dbReference type="InterPro" id="IPR004344">
    <property type="entry name" value="TTL/TTLL_fam"/>
</dbReference>
<evidence type="ECO:0000256" key="11">
    <source>
        <dbReference type="ARBA" id="ARBA00022832"/>
    </source>
</evidence>
<dbReference type="CDD" id="cd06850">
    <property type="entry name" value="biotinyl_domain"/>
    <property type="match status" value="1"/>
</dbReference>
<reference evidence="20" key="1">
    <citation type="submission" date="2023-06" db="EMBL/GenBank/DDBJ databases">
        <authorList>
            <person name="Kurt Z."/>
        </authorList>
    </citation>
    <scope>NUCLEOTIDE SEQUENCE</scope>
</reference>
<dbReference type="GO" id="GO:0005524">
    <property type="term" value="F:ATP binding"/>
    <property type="evidence" value="ECO:0007669"/>
    <property type="project" value="UniProtKB-KW"/>
</dbReference>
<dbReference type="InterPro" id="IPR011053">
    <property type="entry name" value="Single_hybrid_motif"/>
</dbReference>
<evidence type="ECO:0000256" key="4">
    <source>
        <dbReference type="ARBA" id="ARBA00010284"/>
    </source>
</evidence>
<dbReference type="GO" id="GO:0003989">
    <property type="term" value="F:acetyl-CoA carboxylase activity"/>
    <property type="evidence" value="ECO:0007669"/>
    <property type="project" value="InterPro"/>
</dbReference>
<evidence type="ECO:0000256" key="9">
    <source>
        <dbReference type="ARBA" id="ARBA00022516"/>
    </source>
</evidence>
<evidence type="ECO:0000259" key="17">
    <source>
        <dbReference type="PROSITE" id="PS50980"/>
    </source>
</evidence>
<dbReference type="Pfam" id="PF00682">
    <property type="entry name" value="HMGL-like"/>
    <property type="match status" value="1"/>
</dbReference>
<keyword evidence="10" id="KW-0547">Nucleotide-binding</keyword>
<dbReference type="InterPro" id="IPR011762">
    <property type="entry name" value="COA_CT_N"/>
</dbReference>
<comment type="subunit">
    <text evidence="5">Acetyl-CoA carboxylase is a heterotetramer composed of biotin carboxyl carrier protein (AccB), biotin carboxylase (AccC) and two subunits of ACCase subunit beta/alpha.</text>
</comment>
<feature type="domain" description="Pyruvate carboxyltransferase" evidence="19">
    <location>
        <begin position="1016"/>
        <end position="1292"/>
    </location>
</feature>
<dbReference type="GO" id="GO:0006094">
    <property type="term" value="P:gluconeogenesis"/>
    <property type="evidence" value="ECO:0007669"/>
    <property type="project" value="TreeGrafter"/>
</dbReference>
<keyword evidence="12" id="KW-0067">ATP-binding</keyword>
<keyword evidence="13" id="KW-0443">Lipid metabolism</keyword>
<evidence type="ECO:0000256" key="14">
    <source>
        <dbReference type="ARBA" id="ARBA00023160"/>
    </source>
</evidence>
<dbReference type="SUPFAM" id="SSF52096">
    <property type="entry name" value="ClpP/crotonase"/>
    <property type="match status" value="2"/>
</dbReference>
<dbReference type="Gene3D" id="3.30.470.20">
    <property type="entry name" value="ATP-grasp fold, B domain"/>
    <property type="match status" value="1"/>
</dbReference>
<dbReference type="EMBL" id="CAXDID020000008">
    <property type="protein sequence ID" value="CAL5978130.1"/>
    <property type="molecule type" value="Genomic_DNA"/>
</dbReference>
<comment type="function">
    <text evidence="15">Component of the acetyl coenzyme A carboxylase (ACC) complex. Biotin carboxylase (BC) catalyzes the carboxylation of biotin on its carrier protein (BCCP) and then the CO(2) group is transferred by the transcarboxylase to acetyl-CoA to form malonyl-CoA.</text>
</comment>
<keyword evidence="22" id="KW-1185">Reference proteome</keyword>
<evidence type="ECO:0000256" key="13">
    <source>
        <dbReference type="ARBA" id="ARBA00023098"/>
    </source>
</evidence>
<evidence type="ECO:0000313" key="22">
    <source>
        <dbReference type="Proteomes" id="UP001642409"/>
    </source>
</evidence>
<dbReference type="CDD" id="cd07937">
    <property type="entry name" value="DRE_TIM_PC_TC_5S"/>
    <property type="match status" value="1"/>
</dbReference>
<dbReference type="SUPFAM" id="SSF51230">
    <property type="entry name" value="Single hybrid motif"/>
    <property type="match status" value="1"/>
</dbReference>
<organism evidence="20">
    <name type="scientific">Hexamita inflata</name>
    <dbReference type="NCBI Taxonomy" id="28002"/>
    <lineage>
        <taxon>Eukaryota</taxon>
        <taxon>Metamonada</taxon>
        <taxon>Diplomonadida</taxon>
        <taxon>Hexamitidae</taxon>
        <taxon>Hexamitinae</taxon>
        <taxon>Hexamita</taxon>
    </lineage>
</organism>
<dbReference type="Pfam" id="PF03255">
    <property type="entry name" value="ACCA"/>
    <property type="match status" value="1"/>
</dbReference>
<dbReference type="PROSITE" id="PS50980">
    <property type="entry name" value="COA_CT_NTER"/>
    <property type="match status" value="1"/>
</dbReference>
<dbReference type="Gene3D" id="2.40.50.100">
    <property type="match status" value="1"/>
</dbReference>
<keyword evidence="14" id="KW-0275">Fatty acid biosynthesis</keyword>
<dbReference type="Gene3D" id="3.20.20.70">
    <property type="entry name" value="Aldolase class I"/>
    <property type="match status" value="1"/>
</dbReference>
<dbReference type="InterPro" id="IPR034733">
    <property type="entry name" value="AcCoA_carboxyl_beta"/>
</dbReference>
<dbReference type="Pfam" id="PF02436">
    <property type="entry name" value="PYC_OADA"/>
    <property type="match status" value="1"/>
</dbReference>
<evidence type="ECO:0000256" key="8">
    <source>
        <dbReference type="ARBA" id="ARBA00018312"/>
    </source>
</evidence>